<dbReference type="InterPro" id="IPR011042">
    <property type="entry name" value="6-blade_b-propeller_TolB-like"/>
</dbReference>
<dbReference type="EnsemblMetazoa" id="G7140.1">
    <property type="protein sequence ID" value="G7140.1:cds"/>
    <property type="gene ID" value="G7140"/>
</dbReference>
<reference evidence="1" key="1">
    <citation type="submission" date="2022-08" db="UniProtKB">
        <authorList>
            <consortium name="EnsemblMetazoa"/>
        </authorList>
    </citation>
    <scope>IDENTIFICATION</scope>
    <source>
        <strain evidence="1">05x7-T-G4-1.051#20</strain>
    </source>
</reference>
<evidence type="ECO:0008006" key="3">
    <source>
        <dbReference type="Google" id="ProtNLM"/>
    </source>
</evidence>
<dbReference type="PANTHER" id="PTHR24104:SF48">
    <property type="entry name" value="PROTEIN WECH"/>
    <property type="match status" value="1"/>
</dbReference>
<dbReference type="GO" id="GO:0061630">
    <property type="term" value="F:ubiquitin protein ligase activity"/>
    <property type="evidence" value="ECO:0007669"/>
    <property type="project" value="TreeGrafter"/>
</dbReference>
<dbReference type="PANTHER" id="PTHR24104">
    <property type="entry name" value="E3 UBIQUITIN-PROTEIN LIGASE NHLRC1-RELATED"/>
    <property type="match status" value="1"/>
</dbReference>
<sequence length="313" mass="35555">MAWRQAQDISSLAYSIDRKISLGYHFYIFDIDCNREGSRLCFSAVNCKNTVFSKEPVVFKSPSGLYIALQEEAKERINYIYGKKDSVVKQHSDIHLMNPSILNRNFLGQSRFSTLTHQTPYHYSVLKETKEIWPENVEKSTTTGLPPKYQFIPQGIALSKTGGELICLWNKEIGKNSFGKVLKTNEDFEIFSDKNCPLYVCPTYIAENGNGDICVSDVRAVVVTDAGGMLRFRYQGNSSDSNFDPYGICCDSSCNIIVADMKNNKLHMIDKDGAFLYYVTYEGIRMPRALCIDENNHVYVGEWNTDVIKVIAR</sequence>
<proteinExistence type="predicted"/>
<evidence type="ECO:0000313" key="2">
    <source>
        <dbReference type="Proteomes" id="UP000005408"/>
    </source>
</evidence>
<dbReference type="GO" id="GO:0000209">
    <property type="term" value="P:protein polyubiquitination"/>
    <property type="evidence" value="ECO:0007669"/>
    <property type="project" value="TreeGrafter"/>
</dbReference>
<keyword evidence="2" id="KW-1185">Reference proteome</keyword>
<organism evidence="1 2">
    <name type="scientific">Magallana gigas</name>
    <name type="common">Pacific oyster</name>
    <name type="synonym">Crassostrea gigas</name>
    <dbReference type="NCBI Taxonomy" id="29159"/>
    <lineage>
        <taxon>Eukaryota</taxon>
        <taxon>Metazoa</taxon>
        <taxon>Spiralia</taxon>
        <taxon>Lophotrochozoa</taxon>
        <taxon>Mollusca</taxon>
        <taxon>Bivalvia</taxon>
        <taxon>Autobranchia</taxon>
        <taxon>Pteriomorphia</taxon>
        <taxon>Ostreida</taxon>
        <taxon>Ostreoidea</taxon>
        <taxon>Ostreidae</taxon>
        <taxon>Magallana</taxon>
    </lineage>
</organism>
<accession>A0A8W8NTS0</accession>
<name>A0A8W8NTS0_MAGGI</name>
<dbReference type="AlphaFoldDB" id="A0A8W8NTS0"/>
<dbReference type="SUPFAM" id="SSF101898">
    <property type="entry name" value="NHL repeat"/>
    <property type="match status" value="1"/>
</dbReference>
<dbReference type="InterPro" id="IPR050952">
    <property type="entry name" value="TRIM-NHL_E3_ligases"/>
</dbReference>
<protein>
    <recommendedName>
        <fullName evidence="3">Tripartite motif-containing protein 2</fullName>
    </recommendedName>
</protein>
<dbReference type="GO" id="GO:0043161">
    <property type="term" value="P:proteasome-mediated ubiquitin-dependent protein catabolic process"/>
    <property type="evidence" value="ECO:0007669"/>
    <property type="project" value="TreeGrafter"/>
</dbReference>
<evidence type="ECO:0000313" key="1">
    <source>
        <dbReference type="EnsemblMetazoa" id="G7140.1:cds"/>
    </source>
</evidence>
<dbReference type="Gene3D" id="2.120.10.30">
    <property type="entry name" value="TolB, C-terminal domain"/>
    <property type="match status" value="1"/>
</dbReference>
<dbReference type="Proteomes" id="UP000005408">
    <property type="component" value="Unassembled WGS sequence"/>
</dbReference>